<dbReference type="AlphaFoldDB" id="A0A6A4PTR5"/>
<keyword evidence="2" id="KW-1185">Reference proteome</keyword>
<dbReference type="EMBL" id="WOCE01000011">
    <property type="protein sequence ID" value="KAE9604829.1"/>
    <property type="molecule type" value="Genomic_DNA"/>
</dbReference>
<protein>
    <submittedName>
        <fullName evidence="1">Uncharacterized protein</fullName>
    </submittedName>
</protein>
<comment type="caution">
    <text evidence="1">The sequence shown here is derived from an EMBL/GenBank/DDBJ whole genome shotgun (WGS) entry which is preliminary data.</text>
</comment>
<gene>
    <name evidence="1" type="ORF">Lalb_Chr11g0075881</name>
</gene>
<proteinExistence type="predicted"/>
<evidence type="ECO:0000313" key="1">
    <source>
        <dbReference type="EMBL" id="KAE9604829.1"/>
    </source>
</evidence>
<accession>A0A6A4PTR5</accession>
<organism evidence="1 2">
    <name type="scientific">Lupinus albus</name>
    <name type="common">White lupine</name>
    <name type="synonym">Lupinus termis</name>
    <dbReference type="NCBI Taxonomy" id="3870"/>
    <lineage>
        <taxon>Eukaryota</taxon>
        <taxon>Viridiplantae</taxon>
        <taxon>Streptophyta</taxon>
        <taxon>Embryophyta</taxon>
        <taxon>Tracheophyta</taxon>
        <taxon>Spermatophyta</taxon>
        <taxon>Magnoliopsida</taxon>
        <taxon>eudicotyledons</taxon>
        <taxon>Gunneridae</taxon>
        <taxon>Pentapetalae</taxon>
        <taxon>rosids</taxon>
        <taxon>fabids</taxon>
        <taxon>Fabales</taxon>
        <taxon>Fabaceae</taxon>
        <taxon>Papilionoideae</taxon>
        <taxon>50 kb inversion clade</taxon>
        <taxon>genistoids sensu lato</taxon>
        <taxon>core genistoids</taxon>
        <taxon>Genisteae</taxon>
        <taxon>Lupinus</taxon>
    </lineage>
</organism>
<sequence length="103" mass="11279">MHLLIFSSVSLSSYHLSLFSSSLSSTLHTNTTHKPIFCPLISPVETHGKNRSFTPPPHATPKGLQSWSPVLLDSLGHTVRLPSKNVEMVLLDLITLIAIMIPP</sequence>
<reference evidence="2" key="1">
    <citation type="journal article" date="2020" name="Nat. Commun.">
        <title>Genome sequence of the cluster root forming white lupin.</title>
        <authorList>
            <person name="Hufnagel B."/>
            <person name="Marques A."/>
            <person name="Soriano A."/>
            <person name="Marques L."/>
            <person name="Divol F."/>
            <person name="Doumas P."/>
            <person name="Sallet E."/>
            <person name="Mancinotti D."/>
            <person name="Carrere S."/>
            <person name="Marande W."/>
            <person name="Arribat S."/>
            <person name="Keller J."/>
            <person name="Huneau C."/>
            <person name="Blein T."/>
            <person name="Aime D."/>
            <person name="Laguerre M."/>
            <person name="Taylor J."/>
            <person name="Schubert V."/>
            <person name="Nelson M."/>
            <person name="Geu-Flores F."/>
            <person name="Crespi M."/>
            <person name="Gallardo-Guerrero K."/>
            <person name="Delaux P.-M."/>
            <person name="Salse J."/>
            <person name="Berges H."/>
            <person name="Guyot R."/>
            <person name="Gouzy J."/>
            <person name="Peret B."/>
        </authorList>
    </citation>
    <scope>NUCLEOTIDE SEQUENCE [LARGE SCALE GENOMIC DNA]</scope>
    <source>
        <strain evidence="2">cv. Amiga</strain>
    </source>
</reference>
<dbReference type="Proteomes" id="UP000447434">
    <property type="component" value="Chromosome 11"/>
</dbReference>
<name>A0A6A4PTR5_LUPAL</name>
<evidence type="ECO:0000313" key="2">
    <source>
        <dbReference type="Proteomes" id="UP000447434"/>
    </source>
</evidence>